<name>A0A1Y2G130_9FUNG</name>
<feature type="compositionally biased region" description="Basic and acidic residues" evidence="1">
    <location>
        <begin position="1349"/>
        <end position="1364"/>
    </location>
</feature>
<feature type="region of interest" description="Disordered" evidence="1">
    <location>
        <begin position="1306"/>
        <end position="1366"/>
    </location>
</feature>
<organism evidence="2 3">
    <name type="scientific">Lobosporangium transversale</name>
    <dbReference type="NCBI Taxonomy" id="64571"/>
    <lineage>
        <taxon>Eukaryota</taxon>
        <taxon>Fungi</taxon>
        <taxon>Fungi incertae sedis</taxon>
        <taxon>Mucoromycota</taxon>
        <taxon>Mortierellomycotina</taxon>
        <taxon>Mortierellomycetes</taxon>
        <taxon>Mortierellales</taxon>
        <taxon>Mortierellaceae</taxon>
        <taxon>Lobosporangium</taxon>
    </lineage>
</organism>
<evidence type="ECO:0000313" key="2">
    <source>
        <dbReference type="EMBL" id="ORY90608.1"/>
    </source>
</evidence>
<dbReference type="GeneID" id="33571171"/>
<dbReference type="InParanoid" id="A0A1Y2G130"/>
<proteinExistence type="predicted"/>
<comment type="caution">
    <text evidence="2">The sequence shown here is derived from an EMBL/GenBank/DDBJ whole genome shotgun (WGS) entry which is preliminary data.</text>
</comment>
<feature type="compositionally biased region" description="Polar residues" evidence="1">
    <location>
        <begin position="1316"/>
        <end position="1337"/>
    </location>
</feature>
<feature type="region of interest" description="Disordered" evidence="1">
    <location>
        <begin position="577"/>
        <end position="603"/>
    </location>
</feature>
<feature type="region of interest" description="Disordered" evidence="1">
    <location>
        <begin position="1212"/>
        <end position="1234"/>
    </location>
</feature>
<keyword evidence="3" id="KW-1185">Reference proteome</keyword>
<feature type="compositionally biased region" description="Low complexity" evidence="1">
    <location>
        <begin position="1391"/>
        <end position="1405"/>
    </location>
</feature>
<sequence>MSETSGLSPVSTVSLTAPTSTYTYCTLTKVSTSATATAIFEGLNNVQFEDFAAQTPIAEETIETTEKTEPQLAANTRAECKDAHLDVLQIIKRTTREEHSVSELNVCSKHQAKNQGQNDVFNGPSLFRLADYETQAPINAVTSSVQPDLSSVQPDLSSVQPDLSSVQAIEATKDSLATSMQVAVTGRTLMFQQQHLYFTERSIPRERQGEEKVNTVVWKQPTPFMKRPAVDDGLTNDGHFVNHDSVAPGMQPRSRRKCQPSTITSEPGIFSDGTDIIQGDNVVYPVYNPKIVKLLSREDATETVVRSAIQYLIKDKDMTLSYTSVLSVIDILGRNDRDQPGGVIPPTFSAKLKSESNSTINLFSRQKNMKVKLSRLLSKLLRIITQPEISEELVREIVRQNVISAGALYLQLYRTIQDAGYSLQDQDHLRICLFLVGHHMTEDALPCLNSIDTARWTGKVYRAAILCHLFSKPRQLHQAEFKLKEYLEYVETPLLSNRNKLNFSFMSLQNDRNRKNVNRTMIREWFELQLDASRWEEVKALYERRRDRLLEAPNKIERFAAYISTIMVRNDGPCLRHPNNSRRASTGSYVSASSSLSTGTITSSNSATLPKVIKPKESSFLGAWKPSSVFSAFTLSSSNPAICSCSPLNPDYSINAIHTTDSRPIVNASLNLALQSKSPAKVRINSQLIALYNDMLEECVNHKQFEYGWRQVYERMGPHLENKRTSKIAMTLCKRAFLGHSGHSPDQPGSPNMSTTHTCFEDELNSFDHIDEQYDGGEGEGVGNGEENHDSWGDSLEAFRQKCSDGVCTRTKREDAEIWEARAWVIYNRVMANPSASIIQNNNSSSGSPLFSTPAQQPLVSTQGLDTASVDGTGNKHWVTPSIPSQYLATAMTGTTSLAIILQSILTIAINSPERSSRLLKAIKVYSAMRDDPLQRYQVELRDPFVMTCMIKVIYDTVMTIVKGQHQQHHCMEAGANIGQTQQQSAMAFGPLIDLAFEIYADMRSVYSIRPLAQLTSLTPPLLLKTPNNQSRTCGQGTGHSDKANKLTISNTMSLFFQLSNRPPPAPLSAVDLSAGGALTSLRFISPRLASSTIAGWPVVDTENGGETCQSTDTDVVGATPCILQELNPSLVPNPYARRLPSELYLALLHLCNQVPISGLRQSITVVKTIVADMMMAKSGQQPANLDRHLAAALQFYHDQWMCRPQELKGRRSASPEAYGRHDSTNDNEESFMPGVSYRGRDRRCCLEGVEESQGCKYHGWMYRPEEYVLEHMKASSSSSSLFRRESVYDLSDPISMNINLASTSEPELRARGRRSGSNVNTYNSFNGTSFQSDTGGQSEDSQEEEDEQQYKHQVEEDKEREDSYYSISKNDADLDELDQYLEARAAYTPSSSSSSSSASASASAVPNSKGRTNGFDETRSHWTEDRIDHDTCNDRLYWDLWSHQDPVLYRIKFSRRRARALWRHIANLM</sequence>
<dbReference type="EMBL" id="MCFF01000103">
    <property type="protein sequence ID" value="ORY90608.1"/>
    <property type="molecule type" value="Genomic_DNA"/>
</dbReference>
<evidence type="ECO:0000256" key="1">
    <source>
        <dbReference type="SAM" id="MobiDB-lite"/>
    </source>
</evidence>
<feature type="region of interest" description="Disordered" evidence="1">
    <location>
        <begin position="243"/>
        <end position="265"/>
    </location>
</feature>
<feature type="compositionally biased region" description="Low complexity" evidence="1">
    <location>
        <begin position="585"/>
        <end position="603"/>
    </location>
</feature>
<dbReference type="RefSeq" id="XP_021875103.1">
    <property type="nucleotide sequence ID" value="XM_022029328.1"/>
</dbReference>
<protein>
    <submittedName>
        <fullName evidence="2">Uncharacterized protein</fullName>
    </submittedName>
</protein>
<feature type="region of interest" description="Disordered" evidence="1">
    <location>
        <begin position="772"/>
        <end position="792"/>
    </location>
</feature>
<gene>
    <name evidence="2" type="ORF">BCR41DRAFT_402636</name>
</gene>
<dbReference type="OrthoDB" id="2137681at2759"/>
<dbReference type="Proteomes" id="UP000193648">
    <property type="component" value="Unassembled WGS sequence"/>
</dbReference>
<feature type="region of interest" description="Disordered" evidence="1">
    <location>
        <begin position="1389"/>
        <end position="1418"/>
    </location>
</feature>
<accession>A0A1Y2G130</accession>
<reference evidence="2 3" key="1">
    <citation type="submission" date="2016-07" db="EMBL/GenBank/DDBJ databases">
        <title>Pervasive Adenine N6-methylation of Active Genes in Fungi.</title>
        <authorList>
            <consortium name="DOE Joint Genome Institute"/>
            <person name="Mondo S.J."/>
            <person name="Dannebaum R.O."/>
            <person name="Kuo R.C."/>
            <person name="Labutti K."/>
            <person name="Haridas S."/>
            <person name="Kuo A."/>
            <person name="Salamov A."/>
            <person name="Ahrendt S.R."/>
            <person name="Lipzen A."/>
            <person name="Sullivan W."/>
            <person name="Andreopoulos W.B."/>
            <person name="Clum A."/>
            <person name="Lindquist E."/>
            <person name="Daum C."/>
            <person name="Ramamoorthy G.K."/>
            <person name="Gryganskyi A."/>
            <person name="Culley D."/>
            <person name="Magnuson J.K."/>
            <person name="James T.Y."/>
            <person name="O'Malley M.A."/>
            <person name="Stajich J.E."/>
            <person name="Spatafora J.W."/>
            <person name="Visel A."/>
            <person name="Grigoriev I.V."/>
        </authorList>
    </citation>
    <scope>NUCLEOTIDE SEQUENCE [LARGE SCALE GENOMIC DNA]</scope>
    <source>
        <strain evidence="2 3">NRRL 3116</strain>
    </source>
</reference>
<evidence type="ECO:0000313" key="3">
    <source>
        <dbReference type="Proteomes" id="UP000193648"/>
    </source>
</evidence>